<dbReference type="EMBL" id="JAWWMZ010000004">
    <property type="protein sequence ID" value="MDX4954744.1"/>
    <property type="molecule type" value="Genomic_DNA"/>
</dbReference>
<keyword evidence="4 6" id="KW-0975">Bacterial flagellum</keyword>
<evidence type="ECO:0000256" key="3">
    <source>
        <dbReference type="ARBA" id="ARBA00014376"/>
    </source>
</evidence>
<dbReference type="Pfam" id="PF00460">
    <property type="entry name" value="Flg_bb_rod"/>
    <property type="match status" value="1"/>
</dbReference>
<evidence type="ECO:0000256" key="6">
    <source>
        <dbReference type="PIRNR" id="PIRNR002889"/>
    </source>
</evidence>
<comment type="similarity">
    <text evidence="2 6">Belongs to the flagella basal body rod proteins family.</text>
</comment>
<dbReference type="InterPro" id="IPR006300">
    <property type="entry name" value="FlgB"/>
</dbReference>
<protein>
    <recommendedName>
        <fullName evidence="3 6">Flagellar basal body rod protein FlgB</fullName>
    </recommendedName>
</protein>
<reference evidence="8" key="1">
    <citation type="submission" date="2023-11" db="EMBL/GenBank/DDBJ databases">
        <title>Identification and selenium tolerance of Delftia acidovorans R3-25.</title>
        <authorList>
            <person name="Zhang S."/>
            <person name="Liu Y."/>
            <person name="Guo Y."/>
        </authorList>
    </citation>
    <scope>NUCLEOTIDE SEQUENCE</scope>
    <source>
        <strain evidence="8">R3-25</strain>
    </source>
</reference>
<evidence type="ECO:0000259" key="7">
    <source>
        <dbReference type="Pfam" id="PF00460"/>
    </source>
</evidence>
<dbReference type="Proteomes" id="UP001287445">
    <property type="component" value="Unassembled WGS sequence"/>
</dbReference>
<comment type="subunit">
    <text evidence="6">The basal body constitutes a major portion of the flagellar organelle and consists of a number of rings mounted on a central rod.</text>
</comment>
<keyword evidence="8" id="KW-0966">Cell projection</keyword>
<comment type="subcellular location">
    <subcellularLocation>
        <location evidence="1 6">Bacterial flagellum basal body</location>
    </subcellularLocation>
</comment>
<dbReference type="PIRSF" id="PIRSF002889">
    <property type="entry name" value="Rod_FlgB"/>
    <property type="match status" value="1"/>
</dbReference>
<organism evidence="8 9">
    <name type="scientific">Delftia acidovorans</name>
    <name type="common">Pseudomonas acidovorans</name>
    <name type="synonym">Comamonas acidovorans</name>
    <dbReference type="NCBI Taxonomy" id="80866"/>
    <lineage>
        <taxon>Bacteria</taxon>
        <taxon>Pseudomonadati</taxon>
        <taxon>Pseudomonadota</taxon>
        <taxon>Betaproteobacteria</taxon>
        <taxon>Burkholderiales</taxon>
        <taxon>Comamonadaceae</taxon>
        <taxon>Delftia</taxon>
    </lineage>
</organism>
<evidence type="ECO:0000256" key="1">
    <source>
        <dbReference type="ARBA" id="ARBA00004117"/>
    </source>
</evidence>
<dbReference type="NCBIfam" id="TIGR01396">
    <property type="entry name" value="FlgB"/>
    <property type="match status" value="1"/>
</dbReference>
<dbReference type="RefSeq" id="WP_319074020.1">
    <property type="nucleotide sequence ID" value="NZ_JAWWMZ010000004.1"/>
</dbReference>
<dbReference type="PANTHER" id="PTHR30435">
    <property type="entry name" value="FLAGELLAR PROTEIN"/>
    <property type="match status" value="1"/>
</dbReference>
<evidence type="ECO:0000256" key="2">
    <source>
        <dbReference type="ARBA" id="ARBA00009677"/>
    </source>
</evidence>
<evidence type="ECO:0000256" key="5">
    <source>
        <dbReference type="ARBA" id="ARBA00024934"/>
    </source>
</evidence>
<comment type="function">
    <text evidence="5 6">Structural component of flagellum, the bacterial motility apparatus. Part of the rod structure of flagellar basal body.</text>
</comment>
<name>A0AAJ2R314_DELAC</name>
<proteinExistence type="inferred from homology"/>
<dbReference type="GO" id="GO:0030694">
    <property type="term" value="C:bacterial-type flagellum basal body, rod"/>
    <property type="evidence" value="ECO:0007669"/>
    <property type="project" value="InterPro"/>
</dbReference>
<evidence type="ECO:0000313" key="9">
    <source>
        <dbReference type="Proteomes" id="UP001287445"/>
    </source>
</evidence>
<sequence length="128" mass="14310">MSEVRFEDIALRIRTQRLALIASNIANADTPGYQAKDLDFKAALERSSANMLSVKETRKGHIPSSDLKSIYDTEVAYRPASQNSLDKNTVDLDQERASFIDNAIRTELAMKQAVDEYAEIGEMLSKLV</sequence>
<dbReference type="GO" id="GO:0071978">
    <property type="term" value="P:bacterial-type flagellum-dependent swarming motility"/>
    <property type="evidence" value="ECO:0007669"/>
    <property type="project" value="TreeGrafter"/>
</dbReference>
<accession>A0AAJ2R314</accession>
<evidence type="ECO:0000256" key="4">
    <source>
        <dbReference type="ARBA" id="ARBA00023143"/>
    </source>
</evidence>
<dbReference type="AlphaFoldDB" id="A0AAJ2R314"/>
<dbReference type="PANTHER" id="PTHR30435:SF12">
    <property type="entry name" value="FLAGELLAR BASAL BODY ROD PROTEIN FLGB"/>
    <property type="match status" value="1"/>
</dbReference>
<comment type="caution">
    <text evidence="8">The sequence shown here is derived from an EMBL/GenBank/DDBJ whole genome shotgun (WGS) entry which is preliminary data.</text>
</comment>
<keyword evidence="8" id="KW-0969">Cilium</keyword>
<feature type="domain" description="Flagellar basal body rod protein N-terminal" evidence="7">
    <location>
        <begin position="15"/>
        <end position="34"/>
    </location>
</feature>
<keyword evidence="8" id="KW-0282">Flagellum</keyword>
<dbReference type="InterPro" id="IPR001444">
    <property type="entry name" value="Flag_bb_rod_N"/>
</dbReference>
<gene>
    <name evidence="8" type="primary">flgB</name>
    <name evidence="8" type="ORF">SGN30_15115</name>
</gene>
<evidence type="ECO:0000313" key="8">
    <source>
        <dbReference type="EMBL" id="MDX4954744.1"/>
    </source>
</evidence>